<evidence type="ECO:0000259" key="4">
    <source>
        <dbReference type="PROSITE" id="PS50987"/>
    </source>
</evidence>
<evidence type="ECO:0000256" key="1">
    <source>
        <dbReference type="ARBA" id="ARBA00023015"/>
    </source>
</evidence>
<dbReference type="AlphaFoldDB" id="A0A1C3EHC9"/>
<protein>
    <recommendedName>
        <fullName evidence="4">HTH arsR-type domain-containing protein</fullName>
    </recommendedName>
</protein>
<dbReference type="Pfam" id="PF01022">
    <property type="entry name" value="HTH_5"/>
    <property type="match status" value="1"/>
</dbReference>
<dbReference type="InterPro" id="IPR011991">
    <property type="entry name" value="ArsR-like_HTH"/>
</dbReference>
<keyword evidence="6" id="KW-1185">Reference proteome</keyword>
<organism evidence="5 6">
    <name type="scientific">Planctopirus hydrillae</name>
    <dbReference type="NCBI Taxonomy" id="1841610"/>
    <lineage>
        <taxon>Bacteria</taxon>
        <taxon>Pseudomonadati</taxon>
        <taxon>Planctomycetota</taxon>
        <taxon>Planctomycetia</taxon>
        <taxon>Planctomycetales</taxon>
        <taxon>Planctomycetaceae</taxon>
        <taxon>Planctopirus</taxon>
    </lineage>
</organism>
<gene>
    <name evidence="5" type="ORF">A6X21_19970</name>
</gene>
<dbReference type="PANTHER" id="PTHR43132">
    <property type="entry name" value="ARSENICAL RESISTANCE OPERON REPRESSOR ARSR-RELATED"/>
    <property type="match status" value="1"/>
</dbReference>
<sequence>MEEKTDASARPIECAEKLKVLGEPIRFRLIEALQAGSMAVGDLAELLELPLMLVSHHLKVLLEYGFVQRQKEGRFVYYSLGDDVLRMNKLNLGCCELSFPASEDQRTKSGGEPL</sequence>
<dbReference type="STRING" id="1841610.A6X21_19970"/>
<dbReference type="Gene3D" id="1.10.10.10">
    <property type="entry name" value="Winged helix-like DNA-binding domain superfamily/Winged helix DNA-binding domain"/>
    <property type="match status" value="1"/>
</dbReference>
<dbReference type="PRINTS" id="PR00778">
    <property type="entry name" value="HTHARSR"/>
</dbReference>
<evidence type="ECO:0000256" key="3">
    <source>
        <dbReference type="ARBA" id="ARBA00023163"/>
    </source>
</evidence>
<dbReference type="InterPro" id="IPR036390">
    <property type="entry name" value="WH_DNA-bd_sf"/>
</dbReference>
<dbReference type="InterPro" id="IPR001845">
    <property type="entry name" value="HTH_ArsR_DNA-bd_dom"/>
</dbReference>
<comment type="caution">
    <text evidence="5">The sequence shown here is derived from an EMBL/GenBank/DDBJ whole genome shotgun (WGS) entry which is preliminary data.</text>
</comment>
<name>A0A1C3EHC9_9PLAN</name>
<dbReference type="SUPFAM" id="SSF46785">
    <property type="entry name" value="Winged helix' DNA-binding domain"/>
    <property type="match status" value="1"/>
</dbReference>
<accession>A0A1C3EHC9</accession>
<dbReference type="EMBL" id="LYDR01000063">
    <property type="protein sequence ID" value="ODA32634.1"/>
    <property type="molecule type" value="Genomic_DNA"/>
</dbReference>
<dbReference type="InterPro" id="IPR051011">
    <property type="entry name" value="Metal_resp_trans_reg"/>
</dbReference>
<feature type="domain" description="HTH arsR-type" evidence="4">
    <location>
        <begin position="6"/>
        <end position="99"/>
    </location>
</feature>
<keyword evidence="2" id="KW-0238">DNA-binding</keyword>
<dbReference type="OrthoDB" id="9800150at2"/>
<dbReference type="NCBIfam" id="NF033788">
    <property type="entry name" value="HTH_metalloreg"/>
    <property type="match status" value="1"/>
</dbReference>
<dbReference type="InterPro" id="IPR036388">
    <property type="entry name" value="WH-like_DNA-bd_sf"/>
</dbReference>
<reference evidence="5 6" key="1">
    <citation type="submission" date="2016-05" db="EMBL/GenBank/DDBJ databases">
        <title>Genomic and physiological characterization of Planctopirus sp. isolated from fresh water lake.</title>
        <authorList>
            <person name="Subhash Y."/>
            <person name="Ramana C."/>
        </authorList>
    </citation>
    <scope>NUCLEOTIDE SEQUENCE [LARGE SCALE GENOMIC DNA]</scope>
    <source>
        <strain evidence="5 6">JC280</strain>
    </source>
</reference>
<evidence type="ECO:0000313" key="5">
    <source>
        <dbReference type="EMBL" id="ODA32634.1"/>
    </source>
</evidence>
<evidence type="ECO:0000256" key="2">
    <source>
        <dbReference type="ARBA" id="ARBA00023125"/>
    </source>
</evidence>
<dbReference type="CDD" id="cd00090">
    <property type="entry name" value="HTH_ARSR"/>
    <property type="match status" value="1"/>
</dbReference>
<keyword evidence="1" id="KW-0805">Transcription regulation</keyword>
<keyword evidence="3" id="KW-0804">Transcription</keyword>
<dbReference type="SMART" id="SM00418">
    <property type="entry name" value="HTH_ARSR"/>
    <property type="match status" value="1"/>
</dbReference>
<dbReference type="PANTHER" id="PTHR43132:SF6">
    <property type="entry name" value="HTH-TYPE TRANSCRIPTIONAL REPRESSOR CZRA"/>
    <property type="match status" value="1"/>
</dbReference>
<evidence type="ECO:0000313" key="6">
    <source>
        <dbReference type="Proteomes" id="UP000094828"/>
    </source>
</evidence>
<dbReference type="RefSeq" id="WP_068847145.1">
    <property type="nucleotide sequence ID" value="NZ_LYDR01000063.1"/>
</dbReference>
<proteinExistence type="predicted"/>
<dbReference type="PROSITE" id="PS50987">
    <property type="entry name" value="HTH_ARSR_2"/>
    <property type="match status" value="1"/>
</dbReference>
<dbReference type="GO" id="GO:0003700">
    <property type="term" value="F:DNA-binding transcription factor activity"/>
    <property type="evidence" value="ECO:0007669"/>
    <property type="project" value="InterPro"/>
</dbReference>
<dbReference type="Proteomes" id="UP000094828">
    <property type="component" value="Unassembled WGS sequence"/>
</dbReference>
<dbReference type="GO" id="GO:0003677">
    <property type="term" value="F:DNA binding"/>
    <property type="evidence" value="ECO:0007669"/>
    <property type="project" value="UniProtKB-KW"/>
</dbReference>